<feature type="compositionally biased region" description="Low complexity" evidence="1">
    <location>
        <begin position="341"/>
        <end position="359"/>
    </location>
</feature>
<feature type="compositionally biased region" description="Low complexity" evidence="1">
    <location>
        <begin position="1"/>
        <end position="16"/>
    </location>
</feature>
<feature type="compositionally biased region" description="Pro residues" evidence="1">
    <location>
        <begin position="81"/>
        <end position="91"/>
    </location>
</feature>
<comment type="caution">
    <text evidence="2">The sequence shown here is derived from an EMBL/GenBank/DDBJ whole genome shotgun (WGS) entry which is preliminary data.</text>
</comment>
<evidence type="ECO:0000313" key="3">
    <source>
        <dbReference type="Proteomes" id="UP001189429"/>
    </source>
</evidence>
<reference evidence="2" key="1">
    <citation type="submission" date="2023-10" db="EMBL/GenBank/DDBJ databases">
        <authorList>
            <person name="Chen Y."/>
            <person name="Shah S."/>
            <person name="Dougan E. K."/>
            <person name="Thang M."/>
            <person name="Chan C."/>
        </authorList>
    </citation>
    <scope>NUCLEOTIDE SEQUENCE [LARGE SCALE GENOMIC DNA]</scope>
</reference>
<accession>A0ABN9VXF3</accession>
<organism evidence="2 3">
    <name type="scientific">Prorocentrum cordatum</name>
    <dbReference type="NCBI Taxonomy" id="2364126"/>
    <lineage>
        <taxon>Eukaryota</taxon>
        <taxon>Sar</taxon>
        <taxon>Alveolata</taxon>
        <taxon>Dinophyceae</taxon>
        <taxon>Prorocentrales</taxon>
        <taxon>Prorocentraceae</taxon>
        <taxon>Prorocentrum</taxon>
    </lineage>
</organism>
<sequence length="595" mass="60728">MPRLVAATTPAATTAAMPEKMERVAKQATGELLARREEAPASAESDSSASPIGQGPALPGSGLGQPGSGSDPTSANADTPPLLPSHPPPQPGQQASAFGPNSQSSPPPTPNEACVQQAAELALWRAMPIHHGESAGWKGTRAPVGRERPWAPWPARQLELPRVQPGARAAAQRLVMKGEGGGPSEEDHGPVQLVVEVLLEPVRETAHEELAAAGRPPPGMSGAPEGWKEDAREAAYMRFQSATGIVFSVGKGRQHEPHEWDDPSPGGPGGGGDAAPKGRGKGTAGDAQGFKGCGRGTRGAAPSGKGGAKPVGGARGQASSLDAPAHERVVGQWVQLASASRQPPQAERQQLLPQQPPAASTQGEAWLAQRRGGPPGVHHGGLAAQGRWAGAACSSSLGPSAALAHPRAPSAVTVWPPSRAAAAWPPVAQGAAAQAVAQHLAAQAYQVSAAVAMAEEAMHRANSAARSAAIAAAAEMGARRFGAVPPPQPALPVPSASAIAAAELQCGTWSRGHKQPRQQGGAAAEYVGRLKSISTRRGSTSFGFIACEETRALYGRDVYVMLDQLPQGAKVADTLRFTVELSAKGHPRAAAVDAA</sequence>
<keyword evidence="3" id="KW-1185">Reference proteome</keyword>
<proteinExistence type="predicted"/>
<dbReference type="EMBL" id="CAUYUJ010017837">
    <property type="protein sequence ID" value="CAK0878338.1"/>
    <property type="molecule type" value="Genomic_DNA"/>
</dbReference>
<feature type="compositionally biased region" description="Low complexity" evidence="1">
    <location>
        <begin position="92"/>
        <end position="104"/>
    </location>
</feature>
<feature type="compositionally biased region" description="Gly residues" evidence="1">
    <location>
        <begin position="304"/>
        <end position="315"/>
    </location>
</feature>
<evidence type="ECO:0000256" key="1">
    <source>
        <dbReference type="SAM" id="MobiDB-lite"/>
    </source>
</evidence>
<feature type="compositionally biased region" description="Low complexity" evidence="1">
    <location>
        <begin position="40"/>
        <end position="60"/>
    </location>
</feature>
<evidence type="ECO:0000313" key="2">
    <source>
        <dbReference type="EMBL" id="CAK0878338.1"/>
    </source>
</evidence>
<gene>
    <name evidence="2" type="ORF">PCOR1329_LOCUS62134</name>
</gene>
<feature type="region of interest" description="Disordered" evidence="1">
    <location>
        <begin position="1"/>
        <end position="116"/>
    </location>
</feature>
<feature type="region of interest" description="Disordered" evidence="1">
    <location>
        <begin position="251"/>
        <end position="322"/>
    </location>
</feature>
<protein>
    <submittedName>
        <fullName evidence="2">Uncharacterized protein</fullName>
    </submittedName>
</protein>
<feature type="region of interest" description="Disordered" evidence="1">
    <location>
        <begin position="337"/>
        <end position="365"/>
    </location>
</feature>
<name>A0ABN9VXF3_9DINO</name>
<dbReference type="Proteomes" id="UP001189429">
    <property type="component" value="Unassembled WGS sequence"/>
</dbReference>